<dbReference type="Proteomes" id="UP000035642">
    <property type="component" value="Unassembled WGS sequence"/>
</dbReference>
<dbReference type="Gene3D" id="2.40.128.20">
    <property type="match status" value="2"/>
</dbReference>
<comment type="similarity">
    <text evidence="1">Belongs to the calycin superfamily. Fatty-acid binding protein (FABP) family.</text>
</comment>
<protein>
    <submittedName>
        <fullName evidence="6">FABP domain-containing protein</fullName>
    </submittedName>
</protein>
<name>A0A0K0D5M5_ANGCA</name>
<evidence type="ECO:0000256" key="3">
    <source>
        <dbReference type="ARBA" id="ARBA00023121"/>
    </source>
</evidence>
<dbReference type="AlphaFoldDB" id="A0A0K0D5M5"/>
<dbReference type="InterPro" id="IPR012674">
    <property type="entry name" value="Calycin"/>
</dbReference>
<evidence type="ECO:0000256" key="1">
    <source>
        <dbReference type="ARBA" id="ARBA00008390"/>
    </source>
</evidence>
<dbReference type="PANTHER" id="PTHR22725">
    <property type="entry name" value="FATTY ACID-BINDING PROTEIN HOMOLOG 1-RELATED-RELATED"/>
    <property type="match status" value="1"/>
</dbReference>
<keyword evidence="5" id="KW-1185">Reference proteome</keyword>
<keyword evidence="2" id="KW-0813">Transport</keyword>
<evidence type="ECO:0000256" key="2">
    <source>
        <dbReference type="ARBA" id="ARBA00022448"/>
    </source>
</evidence>
<sequence>MIQFVSVTKVIAKNEISGYNLENLSSKKNIFYHGWKLGETFEGDGLDGMRHNVTFDFANDTLTEDHVRLNDPLDKGETYRYNIDTEGKLVLVDCIVELILLHFDDWNRSVSSFVMNGVFVLTILTIATAIHAKELPRKFYGKYDLDHSENFDEYLEAKDELLGYDWFTRKLVTTATFKKEFKTSSKPGRFDYANLTSKKDVFYKDVELGKEFIGEGIDSTMHKSGLLHLTIDYEKKCFQITFDLVGDVLYEKHIRTEDGELKMDTYEYSFTTKNGKEYLLQASKFSSRPACATKKRADATTKVVVLVTSQSVDHLRPMHHENHNNTEYLTFALNSKMEADGVVGKRFYRRV</sequence>
<dbReference type="WBParaSite" id="ACAC_0000537001-mRNA-1">
    <property type="protein sequence ID" value="ACAC_0000537001-mRNA-1"/>
    <property type="gene ID" value="ACAC_0000537001"/>
</dbReference>
<dbReference type="PANTHER" id="PTHR22725:SF2">
    <property type="entry name" value="FATTY ACID-BINDING PROTEIN HOMOLOG 1-RELATED"/>
    <property type="match status" value="1"/>
</dbReference>
<evidence type="ECO:0000313" key="6">
    <source>
        <dbReference type="WBParaSite" id="ACAC_0000537001-mRNA-1"/>
    </source>
</evidence>
<dbReference type="GO" id="GO:0008289">
    <property type="term" value="F:lipid binding"/>
    <property type="evidence" value="ECO:0007669"/>
    <property type="project" value="UniProtKB-KW"/>
</dbReference>
<reference evidence="5" key="1">
    <citation type="submission" date="2012-09" db="EMBL/GenBank/DDBJ databases">
        <authorList>
            <person name="Martin A.A."/>
        </authorList>
    </citation>
    <scope>NUCLEOTIDE SEQUENCE</scope>
</reference>
<evidence type="ECO:0000256" key="4">
    <source>
        <dbReference type="SAM" id="Phobius"/>
    </source>
</evidence>
<reference evidence="6" key="2">
    <citation type="submission" date="2017-02" db="UniProtKB">
        <authorList>
            <consortium name="WormBaseParasite"/>
        </authorList>
    </citation>
    <scope>IDENTIFICATION</scope>
</reference>
<dbReference type="SUPFAM" id="SSF50814">
    <property type="entry name" value="Lipocalins"/>
    <property type="match status" value="2"/>
</dbReference>
<keyword evidence="4" id="KW-0812">Transmembrane</keyword>
<evidence type="ECO:0000313" key="5">
    <source>
        <dbReference type="Proteomes" id="UP000035642"/>
    </source>
</evidence>
<feature type="transmembrane region" description="Helical" evidence="4">
    <location>
        <begin position="113"/>
        <end position="132"/>
    </location>
</feature>
<accession>A0A0K0D5M5</accession>
<keyword evidence="4" id="KW-0472">Membrane</keyword>
<proteinExistence type="inferred from homology"/>
<keyword evidence="4" id="KW-1133">Transmembrane helix</keyword>
<organism evidence="5 6">
    <name type="scientific">Angiostrongylus cantonensis</name>
    <name type="common">Rat lungworm</name>
    <dbReference type="NCBI Taxonomy" id="6313"/>
    <lineage>
        <taxon>Eukaryota</taxon>
        <taxon>Metazoa</taxon>
        <taxon>Ecdysozoa</taxon>
        <taxon>Nematoda</taxon>
        <taxon>Chromadorea</taxon>
        <taxon>Rhabditida</taxon>
        <taxon>Rhabditina</taxon>
        <taxon>Rhabditomorpha</taxon>
        <taxon>Strongyloidea</taxon>
        <taxon>Metastrongylidae</taxon>
        <taxon>Angiostrongylus</taxon>
    </lineage>
</organism>
<keyword evidence="3" id="KW-0446">Lipid-binding</keyword>
<dbReference type="InterPro" id="IPR040094">
    <property type="entry name" value="Lbp1-4"/>
</dbReference>
<dbReference type="STRING" id="6313.A0A0K0D5M5"/>